<comment type="catalytic activity">
    <reaction evidence="4">
        <text>L-proline + NAD(+) = (S)-1-pyrroline-5-carboxylate + NADH + 2 H(+)</text>
        <dbReference type="Rhea" id="RHEA:14105"/>
        <dbReference type="ChEBI" id="CHEBI:15378"/>
        <dbReference type="ChEBI" id="CHEBI:17388"/>
        <dbReference type="ChEBI" id="CHEBI:57540"/>
        <dbReference type="ChEBI" id="CHEBI:57945"/>
        <dbReference type="ChEBI" id="CHEBI:60039"/>
        <dbReference type="EC" id="1.5.1.2"/>
    </reaction>
</comment>
<evidence type="ECO:0000259" key="9">
    <source>
        <dbReference type="Pfam" id="PF14748"/>
    </source>
</evidence>
<dbReference type="InterPro" id="IPR000304">
    <property type="entry name" value="Pyrroline-COOH_reductase"/>
</dbReference>
<dbReference type="SUPFAM" id="SSF51735">
    <property type="entry name" value="NAD(P)-binding Rossmann-fold domains"/>
    <property type="match status" value="1"/>
</dbReference>
<feature type="binding site" evidence="6">
    <location>
        <position position="44"/>
    </location>
    <ligand>
        <name>NADPH</name>
        <dbReference type="ChEBI" id="CHEBI:57783"/>
    </ligand>
</feature>
<dbReference type="GO" id="GO:0004735">
    <property type="term" value="F:pyrroline-5-carboxylate reductase activity"/>
    <property type="evidence" value="ECO:0007669"/>
    <property type="project" value="UniProtKB-UniRule"/>
</dbReference>
<dbReference type="Gene3D" id="1.10.3730.10">
    <property type="entry name" value="ProC C-terminal domain-like"/>
    <property type="match status" value="1"/>
</dbReference>
<feature type="domain" description="Pyrroline-5-carboxylate reductase dimerisation" evidence="9">
    <location>
        <begin position="151"/>
        <end position="255"/>
    </location>
</feature>
<dbReference type="AlphaFoldDB" id="A0A395JL45"/>
<dbReference type="HAMAP" id="MF_01925">
    <property type="entry name" value="P5C_reductase"/>
    <property type="match status" value="1"/>
</dbReference>
<keyword evidence="11" id="KW-1185">Reference proteome</keyword>
<dbReference type="PANTHER" id="PTHR11645:SF0">
    <property type="entry name" value="PYRROLINE-5-CARBOXYLATE REDUCTASE 3"/>
    <property type="match status" value="1"/>
</dbReference>
<proteinExistence type="inferred from homology"/>
<keyword evidence="3 4" id="KW-0560">Oxidoreductase</keyword>
<dbReference type="GO" id="GO:0005737">
    <property type="term" value="C:cytoplasm"/>
    <property type="evidence" value="ECO:0007669"/>
    <property type="project" value="UniProtKB-SubCell"/>
</dbReference>
<protein>
    <recommendedName>
        <fullName evidence="4 5">Pyrroline-5-carboxylate reductase</fullName>
        <shortName evidence="4">P5C reductase</shortName>
        <shortName evidence="4">P5CR</shortName>
        <ecNumber evidence="4 5">1.5.1.2</ecNumber>
    </recommendedName>
    <alternativeName>
        <fullName evidence="4">PCA reductase</fullName>
    </alternativeName>
</protein>
<evidence type="ECO:0000256" key="3">
    <source>
        <dbReference type="ARBA" id="ARBA00023002"/>
    </source>
</evidence>
<dbReference type="EC" id="1.5.1.2" evidence="4 5"/>
<dbReference type="InterPro" id="IPR036291">
    <property type="entry name" value="NAD(P)-bd_dom_sf"/>
</dbReference>
<evidence type="ECO:0000256" key="1">
    <source>
        <dbReference type="ARBA" id="ARBA00005525"/>
    </source>
</evidence>
<evidence type="ECO:0000256" key="4">
    <source>
        <dbReference type="HAMAP-Rule" id="MF_01925"/>
    </source>
</evidence>
<comment type="function">
    <text evidence="4">Catalyzes the reduction of 1-pyrroline-5-carboxylate (PCA) to L-proline.</text>
</comment>
<evidence type="ECO:0000256" key="5">
    <source>
        <dbReference type="NCBIfam" id="TIGR00112"/>
    </source>
</evidence>
<comment type="pathway">
    <text evidence="4 7">Amino-acid biosynthesis; L-proline biosynthesis; L-proline from L-glutamate 5-semialdehyde: step 1/1.</text>
</comment>
<dbReference type="InterPro" id="IPR029036">
    <property type="entry name" value="P5CR_dimer"/>
</dbReference>
<dbReference type="InParanoid" id="A0A395JL45"/>
<organism evidence="10 11">
    <name type="scientific">Arenicella xantha</name>
    <dbReference type="NCBI Taxonomy" id="644221"/>
    <lineage>
        <taxon>Bacteria</taxon>
        <taxon>Pseudomonadati</taxon>
        <taxon>Pseudomonadota</taxon>
        <taxon>Gammaproteobacteria</taxon>
        <taxon>Arenicellales</taxon>
        <taxon>Arenicellaceae</taxon>
        <taxon>Arenicella</taxon>
    </lineage>
</organism>
<reference evidence="10 11" key="1">
    <citation type="submission" date="2018-06" db="EMBL/GenBank/DDBJ databases">
        <title>Genomic Encyclopedia of Type Strains, Phase IV (KMG-IV): sequencing the most valuable type-strain genomes for metagenomic binning, comparative biology and taxonomic classification.</title>
        <authorList>
            <person name="Goeker M."/>
        </authorList>
    </citation>
    <scope>NUCLEOTIDE SEQUENCE [LARGE SCALE GENOMIC DNA]</scope>
    <source>
        <strain evidence="10 11">DSM 24032</strain>
    </source>
</reference>
<dbReference type="UniPathway" id="UPA00098">
    <property type="reaction ID" value="UER00361"/>
</dbReference>
<dbReference type="PIRSF" id="PIRSF000193">
    <property type="entry name" value="Pyrrol-5-carb_rd"/>
    <property type="match status" value="1"/>
</dbReference>
<evidence type="ECO:0000313" key="10">
    <source>
        <dbReference type="EMBL" id="RBP49762.1"/>
    </source>
</evidence>
<keyword evidence="4" id="KW-0963">Cytoplasm</keyword>
<dbReference type="EMBL" id="QNRT01000003">
    <property type="protein sequence ID" value="RBP49762.1"/>
    <property type="molecule type" value="Genomic_DNA"/>
</dbReference>
<keyword evidence="2 4" id="KW-0521">NADP</keyword>
<comment type="caution">
    <text evidence="10">The sequence shown here is derived from an EMBL/GenBank/DDBJ whole genome shotgun (WGS) entry which is preliminary data.</text>
</comment>
<dbReference type="NCBIfam" id="TIGR00112">
    <property type="entry name" value="proC"/>
    <property type="match status" value="1"/>
</dbReference>
<dbReference type="InterPro" id="IPR008927">
    <property type="entry name" value="6-PGluconate_DH-like_C_sf"/>
</dbReference>
<sequence length="260" mass="27260">MASSLIGGLIENGLAASHLYVYDPNQAKVENLAAELGLHACSSNAEVIENSQIVVLAIKPQIMQQVVLPLAASFAQSKPLIMSVVAGIRVSSIQHWLEYNHAVVRVMPNTPALVGCGASGLFASTSVTESQKDEAEKLMQAVGICEWVEQEADIDAVTALSGSGPAYFMLFIECLVNAASKAGLDRDSALRLAVQTAAGAAELISRSDEPLSTLIDNVTSPGGTTEQALLAFEGAQLQDIVSHAFAAAKNRSEQLANELA</sequence>
<comment type="catalytic activity">
    <reaction evidence="4 7">
        <text>L-proline + NADP(+) = (S)-1-pyrroline-5-carboxylate + NADPH + 2 H(+)</text>
        <dbReference type="Rhea" id="RHEA:14109"/>
        <dbReference type="ChEBI" id="CHEBI:15378"/>
        <dbReference type="ChEBI" id="CHEBI:17388"/>
        <dbReference type="ChEBI" id="CHEBI:57783"/>
        <dbReference type="ChEBI" id="CHEBI:58349"/>
        <dbReference type="ChEBI" id="CHEBI:60039"/>
        <dbReference type="EC" id="1.5.1.2"/>
    </reaction>
</comment>
<dbReference type="PANTHER" id="PTHR11645">
    <property type="entry name" value="PYRROLINE-5-CARBOXYLATE REDUCTASE"/>
    <property type="match status" value="1"/>
</dbReference>
<gene>
    <name evidence="4" type="primary">proC</name>
    <name evidence="10" type="ORF">DFR28_103187</name>
</gene>
<feature type="binding site" evidence="6">
    <location>
        <begin position="57"/>
        <end position="60"/>
    </location>
    <ligand>
        <name>NADP(+)</name>
        <dbReference type="ChEBI" id="CHEBI:58349"/>
    </ligand>
</feature>
<dbReference type="GO" id="GO:0055129">
    <property type="term" value="P:L-proline biosynthetic process"/>
    <property type="evidence" value="ECO:0007669"/>
    <property type="project" value="UniProtKB-UniRule"/>
</dbReference>
<accession>A0A395JL45</accession>
<dbReference type="Proteomes" id="UP000253083">
    <property type="component" value="Unassembled WGS sequence"/>
</dbReference>
<evidence type="ECO:0000256" key="6">
    <source>
        <dbReference type="PIRSR" id="PIRSR000193-1"/>
    </source>
</evidence>
<evidence type="ECO:0000256" key="7">
    <source>
        <dbReference type="RuleBase" id="RU003903"/>
    </source>
</evidence>
<dbReference type="FunCoup" id="A0A395JL45">
    <property type="interactions" value="513"/>
</dbReference>
<evidence type="ECO:0000256" key="2">
    <source>
        <dbReference type="ARBA" id="ARBA00022857"/>
    </source>
</evidence>
<dbReference type="PROSITE" id="PS00521">
    <property type="entry name" value="P5CR"/>
    <property type="match status" value="1"/>
</dbReference>
<dbReference type="InterPro" id="IPR028939">
    <property type="entry name" value="P5C_Rdtase_cat_N"/>
</dbReference>
<dbReference type="InterPro" id="IPR053790">
    <property type="entry name" value="P5CR-like_CS"/>
</dbReference>
<evidence type="ECO:0000259" key="8">
    <source>
        <dbReference type="Pfam" id="PF03807"/>
    </source>
</evidence>
<comment type="subcellular location">
    <subcellularLocation>
        <location evidence="4">Cytoplasm</location>
    </subcellularLocation>
</comment>
<evidence type="ECO:0000313" key="11">
    <source>
        <dbReference type="Proteomes" id="UP000253083"/>
    </source>
</evidence>
<dbReference type="Gene3D" id="3.40.50.720">
    <property type="entry name" value="NAD(P)-binding Rossmann-like Domain"/>
    <property type="match status" value="1"/>
</dbReference>
<dbReference type="SUPFAM" id="SSF48179">
    <property type="entry name" value="6-phosphogluconate dehydrogenase C-terminal domain-like"/>
    <property type="match status" value="1"/>
</dbReference>
<name>A0A395JL45_9GAMM</name>
<dbReference type="Pfam" id="PF14748">
    <property type="entry name" value="P5CR_dimer"/>
    <property type="match status" value="1"/>
</dbReference>
<keyword evidence="4 7" id="KW-0641">Proline biosynthesis</keyword>
<dbReference type="FunFam" id="1.10.3730.10:FF:000001">
    <property type="entry name" value="Pyrroline-5-carboxylate reductase"/>
    <property type="match status" value="1"/>
</dbReference>
<comment type="similarity">
    <text evidence="1 4 7">Belongs to the pyrroline-5-carboxylate reductase family.</text>
</comment>
<feature type="domain" description="Pyrroline-5-carboxylate reductase catalytic N-terminal" evidence="8">
    <location>
        <begin position="1"/>
        <end position="86"/>
    </location>
</feature>
<keyword evidence="4 7" id="KW-0028">Amino-acid biosynthesis</keyword>
<dbReference type="Pfam" id="PF03807">
    <property type="entry name" value="F420_oxidored"/>
    <property type="match status" value="1"/>
</dbReference>